<evidence type="ECO:0000313" key="2">
    <source>
        <dbReference type="EMBL" id="RNI08479.1"/>
    </source>
</evidence>
<keyword evidence="4" id="KW-1185">Reference proteome</keyword>
<sequence>MIFPLEYKHVGVTHIHPDEDSEEPIYFLTHYMLVKKCNGNQWLYQVEHSGEGLLRKTESVNLIAKPANIVSFPDKLNIKDRSLLIKKAAELCKNGITTVIFTGIDNHVTFVHEPATSEILELEILDIAPPYPSWLTDVVRRLETSGIFGDLTITFKENTIDLTRFSGPDTVFPCSSSGLEGKCLDNDVIEKPGSLLVGCEISRSLFESRFPGLEYDFISLCPFTSDIVKPKGPFIARCCRAENAGQVTISGFPGATVHWGASEFDVANMIRELVDRIREDDA</sequence>
<reference evidence="2 6" key="3">
    <citation type="submission" date="2018-10" db="EMBL/GenBank/DDBJ databases">
        <title>Cultivation of a novel Methanohalophilus strain from Kebrit Deep of the Red Sea and a genomic comparison of members of the genus Methanohalophilus.</title>
        <authorList>
            <person name="Guan Y."/>
            <person name="Ngugi D.K."/>
            <person name="Stingl U."/>
        </authorList>
    </citation>
    <scope>NUCLEOTIDE SEQUENCE [LARGE SCALE GENOMIC DNA]</scope>
    <source>
        <strain evidence="2 6">DSM 3094</strain>
    </source>
</reference>
<dbReference type="Proteomes" id="UP000186879">
    <property type="component" value="Chromosome"/>
</dbReference>
<dbReference type="Pfam" id="PF24830">
    <property type="entry name" value="DUF7714"/>
    <property type="match status" value="1"/>
</dbReference>
<dbReference type="OrthoDB" id="52943at2157"/>
<name>A0A1L3Q0X8_9EURY</name>
<dbReference type="Proteomes" id="UP000198669">
    <property type="component" value="Unassembled WGS sequence"/>
</dbReference>
<evidence type="ECO:0000313" key="5">
    <source>
        <dbReference type="Proteomes" id="UP000198669"/>
    </source>
</evidence>
<dbReference type="KEGG" id="mhaz:BHR79_02810"/>
<dbReference type="EMBL" id="FNMU01000001">
    <property type="protein sequence ID" value="SDW12394.1"/>
    <property type="molecule type" value="Genomic_DNA"/>
</dbReference>
<dbReference type="InterPro" id="IPR056131">
    <property type="entry name" value="DUF7714"/>
</dbReference>
<organism evidence="1 4">
    <name type="scientific">Methanohalophilus halophilus</name>
    <dbReference type="NCBI Taxonomy" id="2177"/>
    <lineage>
        <taxon>Archaea</taxon>
        <taxon>Methanobacteriati</taxon>
        <taxon>Methanobacteriota</taxon>
        <taxon>Stenosarchaea group</taxon>
        <taxon>Methanomicrobia</taxon>
        <taxon>Methanosarcinales</taxon>
        <taxon>Methanosarcinaceae</taxon>
        <taxon>Methanohalophilus</taxon>
    </lineage>
</organism>
<dbReference type="EMBL" id="CP017921">
    <property type="protein sequence ID" value="APH38524.1"/>
    <property type="molecule type" value="Genomic_DNA"/>
</dbReference>
<reference evidence="3 5" key="2">
    <citation type="submission" date="2016-10" db="EMBL/GenBank/DDBJ databases">
        <authorList>
            <person name="de Groot N.N."/>
        </authorList>
    </citation>
    <scope>NUCLEOTIDE SEQUENCE [LARGE SCALE GENOMIC DNA]</scope>
    <source>
        <strain evidence="3 5">Z-7982</strain>
    </source>
</reference>
<dbReference type="GeneID" id="30582654"/>
<dbReference type="STRING" id="2177.BHR79_02810"/>
<evidence type="ECO:0000313" key="4">
    <source>
        <dbReference type="Proteomes" id="UP000186879"/>
    </source>
</evidence>
<proteinExistence type="predicted"/>
<dbReference type="EMBL" id="RJJG01000005">
    <property type="protein sequence ID" value="RNI08479.1"/>
    <property type="molecule type" value="Genomic_DNA"/>
</dbReference>
<dbReference type="RefSeq" id="WP_072560959.1">
    <property type="nucleotide sequence ID" value="NZ_CP017921.1"/>
</dbReference>
<reference evidence="1 4" key="1">
    <citation type="submission" date="2016-10" db="EMBL/GenBank/DDBJ databases">
        <title>Methanohalophilus halophilus.</title>
        <authorList>
            <person name="L'haridon S."/>
        </authorList>
    </citation>
    <scope>NUCLEOTIDE SEQUENCE [LARGE SCALE GENOMIC DNA]</scope>
    <source>
        <strain evidence="1 4">Z-7982</strain>
    </source>
</reference>
<evidence type="ECO:0000313" key="3">
    <source>
        <dbReference type="EMBL" id="SDW12394.1"/>
    </source>
</evidence>
<accession>A0A1L3Q0X8</accession>
<gene>
    <name evidence="1" type="ORF">BHR79_02810</name>
    <name evidence="2" type="ORF">EFE40_08075</name>
    <name evidence="3" type="ORF">SAMN04515625_0389</name>
</gene>
<dbReference type="AlphaFoldDB" id="A0A1L3Q0X8"/>
<dbReference type="Proteomes" id="UP000267921">
    <property type="component" value="Unassembled WGS sequence"/>
</dbReference>
<evidence type="ECO:0000313" key="1">
    <source>
        <dbReference type="EMBL" id="APH38524.1"/>
    </source>
</evidence>
<protein>
    <submittedName>
        <fullName evidence="1">Uncharacterized protein</fullName>
    </submittedName>
</protein>
<evidence type="ECO:0000313" key="6">
    <source>
        <dbReference type="Proteomes" id="UP000267921"/>
    </source>
</evidence>